<dbReference type="RefSeq" id="WP_212822004.1">
    <property type="nucleotide sequence ID" value="NZ_AP023359.1"/>
</dbReference>
<feature type="transmembrane region" description="Helical" evidence="1">
    <location>
        <begin position="6"/>
        <end position="27"/>
    </location>
</feature>
<protein>
    <recommendedName>
        <fullName evidence="2">CAAX prenyl protease 2/Lysostaphin resistance protein A-like domain-containing protein</fullName>
    </recommendedName>
</protein>
<reference evidence="3" key="1">
    <citation type="submission" date="2020-08" db="EMBL/GenBank/DDBJ databases">
        <title>Whole genome shotgun sequence of Polymorphospora rubra NBRC 101157.</title>
        <authorList>
            <person name="Komaki H."/>
            <person name="Tamura T."/>
        </authorList>
    </citation>
    <scope>NUCLEOTIDE SEQUENCE</scope>
    <source>
        <strain evidence="3">NBRC 101157</strain>
    </source>
</reference>
<feature type="transmembrane region" description="Helical" evidence="1">
    <location>
        <begin position="48"/>
        <end position="75"/>
    </location>
</feature>
<organism evidence="3 4">
    <name type="scientific">Polymorphospora rubra</name>
    <dbReference type="NCBI Taxonomy" id="338584"/>
    <lineage>
        <taxon>Bacteria</taxon>
        <taxon>Bacillati</taxon>
        <taxon>Actinomycetota</taxon>
        <taxon>Actinomycetes</taxon>
        <taxon>Micromonosporales</taxon>
        <taxon>Micromonosporaceae</taxon>
        <taxon>Polymorphospora</taxon>
    </lineage>
</organism>
<feature type="transmembrane region" description="Helical" evidence="1">
    <location>
        <begin position="95"/>
        <end position="117"/>
    </location>
</feature>
<accession>A0A810MRV7</accession>
<sequence>MTGQVWLFAGLSVVVTAAWLALYRLPFADPRRRQQIRLAVASRTSLPAKYVFPILGTVIYLALGLLAAAVLAWLGDVDVVGVLSWDVGWAGIGRTLLAVVGASALTSFAMSLLYAFAPRVDVPGAVSGVRWVQEILVLPRRWRWSVPMISAAVEEFVFRGVLLAGLLVAGAPAWLAVVVSGLIFTTAQVLLTEQRLQAFVLAVSSVVLSLVCGLLTIVEASVLPALLVHASFAGYYTNTSAQRATVPAGPPQMRRPG</sequence>
<dbReference type="Proteomes" id="UP000680866">
    <property type="component" value="Chromosome"/>
</dbReference>
<keyword evidence="1" id="KW-0472">Membrane</keyword>
<keyword evidence="4" id="KW-1185">Reference proteome</keyword>
<name>A0A810MRV7_9ACTN</name>
<dbReference type="AlphaFoldDB" id="A0A810MRV7"/>
<proteinExistence type="predicted"/>
<dbReference type="GO" id="GO:0080120">
    <property type="term" value="P:CAAX-box protein maturation"/>
    <property type="evidence" value="ECO:0007669"/>
    <property type="project" value="UniProtKB-ARBA"/>
</dbReference>
<keyword evidence="1" id="KW-1133">Transmembrane helix</keyword>
<dbReference type="GO" id="GO:0004175">
    <property type="term" value="F:endopeptidase activity"/>
    <property type="evidence" value="ECO:0007669"/>
    <property type="project" value="UniProtKB-ARBA"/>
</dbReference>
<evidence type="ECO:0000313" key="4">
    <source>
        <dbReference type="Proteomes" id="UP000680866"/>
    </source>
</evidence>
<evidence type="ECO:0000256" key="1">
    <source>
        <dbReference type="SAM" id="Phobius"/>
    </source>
</evidence>
<feature type="transmembrane region" description="Helical" evidence="1">
    <location>
        <begin position="198"/>
        <end position="218"/>
    </location>
</feature>
<evidence type="ECO:0000259" key="2">
    <source>
        <dbReference type="Pfam" id="PF02517"/>
    </source>
</evidence>
<dbReference type="EMBL" id="AP023359">
    <property type="protein sequence ID" value="BCJ63947.1"/>
    <property type="molecule type" value="Genomic_DNA"/>
</dbReference>
<gene>
    <name evidence="3" type="ORF">Prubr_09680</name>
</gene>
<dbReference type="KEGG" id="pry:Prubr_09680"/>
<evidence type="ECO:0000313" key="3">
    <source>
        <dbReference type="EMBL" id="BCJ63947.1"/>
    </source>
</evidence>
<keyword evidence="1" id="KW-0812">Transmembrane</keyword>
<dbReference type="InterPro" id="IPR003675">
    <property type="entry name" value="Rce1/LyrA-like_dom"/>
</dbReference>
<feature type="domain" description="CAAX prenyl protease 2/Lysostaphin resistance protein A-like" evidence="2">
    <location>
        <begin position="148"/>
        <end position="232"/>
    </location>
</feature>
<dbReference type="Pfam" id="PF02517">
    <property type="entry name" value="Rce1-like"/>
    <property type="match status" value="1"/>
</dbReference>